<reference evidence="6" key="1">
    <citation type="submission" date="2022-11" db="EMBL/GenBank/DDBJ databases">
        <authorList>
            <person name="Scott C."/>
            <person name="Bruce N."/>
        </authorList>
    </citation>
    <scope>NUCLEOTIDE SEQUENCE</scope>
</reference>
<dbReference type="PANTHER" id="PTHR24148:SF64">
    <property type="entry name" value="HETEROKARYON INCOMPATIBILITY DOMAIN-CONTAINING PROTEIN"/>
    <property type="match status" value="1"/>
</dbReference>
<keyword evidence="3" id="KW-0560">Oxidoreductase</keyword>
<keyword evidence="2" id="KW-0274">FAD</keyword>
<dbReference type="GO" id="GO:0050660">
    <property type="term" value="F:flavin adenine dinucleotide binding"/>
    <property type="evidence" value="ECO:0007669"/>
    <property type="project" value="InterPro"/>
</dbReference>
<evidence type="ECO:0000256" key="3">
    <source>
        <dbReference type="ARBA" id="ARBA00023002"/>
    </source>
</evidence>
<protein>
    <recommendedName>
        <fullName evidence="5">Heterokaryon incompatibility domain-containing protein</fullName>
    </recommendedName>
</protein>
<feature type="region of interest" description="Disordered" evidence="4">
    <location>
        <begin position="390"/>
        <end position="462"/>
    </location>
</feature>
<comment type="caution">
    <text evidence="6">The sequence shown here is derived from an EMBL/GenBank/DDBJ whole genome shotgun (WGS) entry which is preliminary data.</text>
</comment>
<sequence length="867" mass="97258">MATITAPLPYSYQALPARRWFRVLNLHPGSLDSPISCELVSTPLISAPTYKALSYRTIQVTRSLHEALRHLRHANEPITIWADAICINQSDMSEKGHQVDMMGDIYERAGEVLVWFGNEHADRAALAFRSLEAINTKITTGTDRESFNPDRPNPALEYVEPRLASAAVLVTATRSTLPSIITEDCKAAITRLYTMPWFTRVWVLQEVGLAARATAFWGDESIEFSHIAEFIQHARIHSDLRGNLGQEILGLLAGPPDHALWNVWSTYDRQGSWLLRTPALREFSEALASQTKIDFVLVLEASRLFGATNDLDHVYAFLGHPKAKLAGRNEPLVQANYSIGVDELHLLVASRLALESFNFLAQVQVTADSLLPGVTASLIDSVAEQTEIMSPKDFEEGQPGPGISSQPAGTWQRKETSRHAMVPEATRRLPPHWRATTETAAPQPRQKRNFSSSSLSGSAPSPIKLPQRVVAERGWAARESRCSFLRIGFDAPPRDNENGDIDVDNDEHNGCFHKIRVFERRETPGGTCTNVPDIAMSFSDSRFAYGPFAPHWVPRQYIENYFSIHKTDSYLVLNTTVERHADVWWEEEYDAVVLANGHYSIPYIPDVVGLEAYMKTFPGRVVHSKTYREPHIYADKRVLIIGNSASGHDLSTDLIPVANSPVYHGRIVFVDGSYLDDIDTVIYCTGYKPSFPFWDTRENGRPIYDYGLGKLVDGYLHTFFQDLPTLGIVGFPRVLTFRSFEYQAIALARLFAGRNATPLPSVDEQARWEKERLARTRQARRKFHDISWEDGETFEYLGALFKLAGLGTLKGQGRIPPALGEDLIWAVENIAKYPLHGRNGERRSEETQAMESPETSPGDDWVVVEGE</sequence>
<evidence type="ECO:0000313" key="6">
    <source>
        <dbReference type="EMBL" id="CAI4213268.1"/>
    </source>
</evidence>
<name>A0A9P1M857_9PEZI</name>
<dbReference type="Proteomes" id="UP000838763">
    <property type="component" value="Unassembled WGS sequence"/>
</dbReference>
<proteinExistence type="predicted"/>
<accession>A0A9P1M857</accession>
<dbReference type="AlphaFoldDB" id="A0A9P1M857"/>
<feature type="region of interest" description="Disordered" evidence="4">
    <location>
        <begin position="838"/>
        <end position="867"/>
    </location>
</feature>
<evidence type="ECO:0000256" key="2">
    <source>
        <dbReference type="ARBA" id="ARBA00022827"/>
    </source>
</evidence>
<feature type="domain" description="Heterokaryon incompatibility" evidence="5">
    <location>
        <begin position="54"/>
        <end position="206"/>
    </location>
</feature>
<dbReference type="GO" id="GO:0004499">
    <property type="term" value="F:N,N-dimethylaniline monooxygenase activity"/>
    <property type="evidence" value="ECO:0007669"/>
    <property type="project" value="InterPro"/>
</dbReference>
<dbReference type="PANTHER" id="PTHR24148">
    <property type="entry name" value="ANKYRIN REPEAT DOMAIN-CONTAINING PROTEIN 39 HOMOLOG-RELATED"/>
    <property type="match status" value="1"/>
</dbReference>
<dbReference type="Pfam" id="PF06985">
    <property type="entry name" value="HET"/>
    <property type="match status" value="1"/>
</dbReference>
<dbReference type="GO" id="GO:0050661">
    <property type="term" value="F:NADP binding"/>
    <property type="evidence" value="ECO:0007669"/>
    <property type="project" value="InterPro"/>
</dbReference>
<keyword evidence="1" id="KW-0285">Flavoprotein</keyword>
<evidence type="ECO:0000256" key="1">
    <source>
        <dbReference type="ARBA" id="ARBA00022630"/>
    </source>
</evidence>
<evidence type="ECO:0000313" key="7">
    <source>
        <dbReference type="Proteomes" id="UP000838763"/>
    </source>
</evidence>
<organism evidence="6 7">
    <name type="scientific">Parascedosporium putredinis</name>
    <dbReference type="NCBI Taxonomy" id="1442378"/>
    <lineage>
        <taxon>Eukaryota</taxon>
        <taxon>Fungi</taxon>
        <taxon>Dikarya</taxon>
        <taxon>Ascomycota</taxon>
        <taxon>Pezizomycotina</taxon>
        <taxon>Sordariomycetes</taxon>
        <taxon>Hypocreomycetidae</taxon>
        <taxon>Microascales</taxon>
        <taxon>Microascaceae</taxon>
        <taxon>Parascedosporium</taxon>
    </lineage>
</organism>
<keyword evidence="7" id="KW-1185">Reference proteome</keyword>
<gene>
    <name evidence="6" type="ORF">PPNO1_LOCUS3016</name>
</gene>
<dbReference type="Pfam" id="PF00743">
    <property type="entry name" value="FMO-like"/>
    <property type="match status" value="1"/>
</dbReference>
<dbReference type="SUPFAM" id="SSF51905">
    <property type="entry name" value="FAD/NAD(P)-binding domain"/>
    <property type="match status" value="2"/>
</dbReference>
<feature type="compositionally biased region" description="Low complexity" evidence="4">
    <location>
        <begin position="451"/>
        <end position="461"/>
    </location>
</feature>
<dbReference type="Gene3D" id="3.50.50.60">
    <property type="entry name" value="FAD/NAD(P)-binding domain"/>
    <property type="match status" value="2"/>
</dbReference>
<evidence type="ECO:0000256" key="4">
    <source>
        <dbReference type="SAM" id="MobiDB-lite"/>
    </source>
</evidence>
<evidence type="ECO:0000259" key="5">
    <source>
        <dbReference type="Pfam" id="PF06985"/>
    </source>
</evidence>
<dbReference type="InterPro" id="IPR010730">
    <property type="entry name" value="HET"/>
</dbReference>
<dbReference type="InterPro" id="IPR052895">
    <property type="entry name" value="HetReg/Transcr_Mod"/>
</dbReference>
<dbReference type="InterPro" id="IPR036188">
    <property type="entry name" value="FAD/NAD-bd_sf"/>
</dbReference>
<dbReference type="EMBL" id="CALLCH030000007">
    <property type="protein sequence ID" value="CAI4213268.1"/>
    <property type="molecule type" value="Genomic_DNA"/>
</dbReference>
<dbReference type="InterPro" id="IPR020946">
    <property type="entry name" value="Flavin_mOase-like"/>
</dbReference>
<dbReference type="OrthoDB" id="2504919at2759"/>